<organism evidence="3 4">
    <name type="scientific">Rhizobium leguminosarum</name>
    <dbReference type="NCBI Taxonomy" id="384"/>
    <lineage>
        <taxon>Bacteria</taxon>
        <taxon>Pseudomonadati</taxon>
        <taxon>Pseudomonadota</taxon>
        <taxon>Alphaproteobacteria</taxon>
        <taxon>Hyphomicrobiales</taxon>
        <taxon>Rhizobiaceae</taxon>
        <taxon>Rhizobium/Agrobacterium group</taxon>
        <taxon>Rhizobium</taxon>
    </lineage>
</organism>
<proteinExistence type="predicted"/>
<feature type="compositionally biased region" description="Basic and acidic residues" evidence="2">
    <location>
        <begin position="22"/>
        <end position="31"/>
    </location>
</feature>
<feature type="coiled-coil region" evidence="1">
    <location>
        <begin position="148"/>
        <end position="179"/>
    </location>
</feature>
<name>A0A444I3C2_RHILE</name>
<evidence type="ECO:0000313" key="3">
    <source>
        <dbReference type="EMBL" id="RWX31791.1"/>
    </source>
</evidence>
<keyword evidence="1" id="KW-0175">Coiled coil</keyword>
<dbReference type="AlphaFoldDB" id="A0A444I3C2"/>
<accession>A0A444I3C2</accession>
<comment type="caution">
    <text evidence="3">The sequence shown here is derived from an EMBL/GenBank/DDBJ whole genome shotgun (WGS) entry which is preliminary data.</text>
</comment>
<dbReference type="EMBL" id="SBHX01000028">
    <property type="protein sequence ID" value="RWX31791.1"/>
    <property type="molecule type" value="Genomic_DNA"/>
</dbReference>
<sequence>MKSPWKWFSGLRAKRSSAQDEDATRPDHTGEAEAVSAIVQLEDELESDREAVNEQVAIEVDGSTLPANVPVAEEPKPSSIQAKPATEDRSLRQATNDAPTNDHTSQLDATEQHQPTAIKKRKRLSASNVGATEPKQTVAVETASVDPMASLDADIRRLRAELSEKLRIQNDQLSKLLDRYK</sequence>
<evidence type="ECO:0000313" key="4">
    <source>
        <dbReference type="Proteomes" id="UP000283817"/>
    </source>
</evidence>
<evidence type="ECO:0000256" key="1">
    <source>
        <dbReference type="SAM" id="Coils"/>
    </source>
</evidence>
<dbReference type="Proteomes" id="UP000283817">
    <property type="component" value="Unassembled WGS sequence"/>
</dbReference>
<feature type="compositionally biased region" description="Polar residues" evidence="2">
    <location>
        <begin position="92"/>
        <end position="115"/>
    </location>
</feature>
<protein>
    <submittedName>
        <fullName evidence="3">Uncharacterized protein</fullName>
    </submittedName>
</protein>
<feature type="region of interest" description="Disordered" evidence="2">
    <location>
        <begin position="1"/>
        <end position="135"/>
    </location>
</feature>
<gene>
    <name evidence="3" type="ORF">EHI47_12050</name>
</gene>
<evidence type="ECO:0000256" key="2">
    <source>
        <dbReference type="SAM" id="MobiDB-lite"/>
    </source>
</evidence>
<reference evidence="3 4" key="1">
    <citation type="submission" date="2019-01" db="EMBL/GenBank/DDBJ databases">
        <title>RHIZO-ID as a novel technology for direct rhizobia identification.</title>
        <authorList>
            <person name="De Meyer S.E."/>
        </authorList>
    </citation>
    <scope>NUCLEOTIDE SEQUENCE [LARGE SCALE GENOMIC DNA]</scope>
    <source>
        <strain evidence="3 4">WSM448</strain>
    </source>
</reference>
<dbReference type="RefSeq" id="WP_128410556.1">
    <property type="nucleotide sequence ID" value="NZ_SBHX01000028.1"/>
</dbReference>